<evidence type="ECO:0000259" key="12">
    <source>
        <dbReference type="PROSITE" id="PS50885"/>
    </source>
</evidence>
<keyword evidence="5" id="KW-0808">Transferase</keyword>
<evidence type="ECO:0000256" key="5">
    <source>
        <dbReference type="ARBA" id="ARBA00022679"/>
    </source>
</evidence>
<evidence type="ECO:0000256" key="4">
    <source>
        <dbReference type="ARBA" id="ARBA00022553"/>
    </source>
</evidence>
<dbReference type="InterPro" id="IPR003660">
    <property type="entry name" value="HAMP_dom"/>
</dbReference>
<evidence type="ECO:0000313" key="13">
    <source>
        <dbReference type="EMBL" id="CDH44682.1"/>
    </source>
</evidence>
<keyword evidence="8" id="KW-0067">ATP-binding</keyword>
<dbReference type="SUPFAM" id="SSF55874">
    <property type="entry name" value="ATPase domain of HSP90 chaperone/DNA topoisomerase II/histidine kinase"/>
    <property type="match status" value="1"/>
</dbReference>
<dbReference type="GO" id="GO:0004673">
    <property type="term" value="F:protein histidine kinase activity"/>
    <property type="evidence" value="ECO:0007669"/>
    <property type="project" value="UniProtKB-EC"/>
</dbReference>
<dbReference type="RefSeq" id="WP_034431869.1">
    <property type="nucleotide sequence ID" value="NZ_CBTK010000094.1"/>
</dbReference>
<evidence type="ECO:0000256" key="10">
    <source>
        <dbReference type="SAM" id="Phobius"/>
    </source>
</evidence>
<feature type="domain" description="HAMP" evidence="12">
    <location>
        <begin position="201"/>
        <end position="256"/>
    </location>
</feature>
<dbReference type="Gene3D" id="6.10.340.10">
    <property type="match status" value="1"/>
</dbReference>
<proteinExistence type="predicted"/>
<dbReference type="Proteomes" id="UP000019184">
    <property type="component" value="Unassembled WGS sequence"/>
</dbReference>
<dbReference type="InterPro" id="IPR003594">
    <property type="entry name" value="HATPase_dom"/>
</dbReference>
<feature type="transmembrane region" description="Helical" evidence="10">
    <location>
        <begin position="30"/>
        <end position="53"/>
    </location>
</feature>
<evidence type="ECO:0000256" key="6">
    <source>
        <dbReference type="ARBA" id="ARBA00022741"/>
    </source>
</evidence>
<keyword evidence="9" id="KW-0902">Two-component regulatory system</keyword>
<keyword evidence="10" id="KW-1133">Transmembrane helix</keyword>
<dbReference type="OrthoDB" id="8807260at2"/>
<keyword evidence="14" id="KW-1185">Reference proteome</keyword>
<feature type="domain" description="Histidine kinase" evidence="11">
    <location>
        <begin position="270"/>
        <end position="476"/>
    </location>
</feature>
<evidence type="ECO:0000256" key="9">
    <source>
        <dbReference type="ARBA" id="ARBA00023012"/>
    </source>
</evidence>
<dbReference type="GO" id="GO:0016020">
    <property type="term" value="C:membrane"/>
    <property type="evidence" value="ECO:0007669"/>
    <property type="project" value="UniProtKB-SubCell"/>
</dbReference>
<evidence type="ECO:0000256" key="7">
    <source>
        <dbReference type="ARBA" id="ARBA00022777"/>
    </source>
</evidence>
<evidence type="ECO:0000256" key="1">
    <source>
        <dbReference type="ARBA" id="ARBA00000085"/>
    </source>
</evidence>
<evidence type="ECO:0000313" key="14">
    <source>
        <dbReference type="Proteomes" id="UP000019184"/>
    </source>
</evidence>
<dbReference type="CDD" id="cd00075">
    <property type="entry name" value="HATPase"/>
    <property type="match status" value="1"/>
</dbReference>
<sequence>MANEPLYSSPPVGERRIRRRFFQDSLSVRMLVVVLAVVMTGGILIHIPSILIYHRAYLEHRISDANIAVAALAALDDPMLDARREQALLDQVGVTGIEVVSTPTEAGLKMGRFGAVKTVADGHSQGYSGLLGETLTVLFSPTSRLLHIVGAPATQPERVLIIEFNDSHLKQELRGYSLHHVSLTLLISLFTALLVYASLERLMVRPIHRITALLVKFRQNPEAEASIIQTSRRRDEIGVMERELVRMQAELRAALTQQARFATIGRAVSRIHHDLNSILSTVSLTSERLTRIHDPATGRIAQLLARSVEKAIDLCTQTQDLARGETPVPAKTTFLLFPLVAEVGEMLQLGRAHPIRWRNDIAPDFSVTADRERLYRVFLNLGKNALEALTSGGEIRITVRQTAGQAVIDIRDTGPGIPETTLGSLFIPFATSGRTGGTGLGLATARDLMRAHGGELSLVETGSHGTCFRLTLPLSTP</sequence>
<dbReference type="InterPro" id="IPR005467">
    <property type="entry name" value="His_kinase_dom"/>
</dbReference>
<dbReference type="PANTHER" id="PTHR43065:SF10">
    <property type="entry name" value="PEROXIDE STRESS-ACTIVATED HISTIDINE KINASE MAK3"/>
    <property type="match status" value="1"/>
</dbReference>
<dbReference type="EMBL" id="CBTK010000094">
    <property type="protein sequence ID" value="CDH44682.1"/>
    <property type="molecule type" value="Genomic_DNA"/>
</dbReference>
<name>A0A7U7J2Y8_9GAMM</name>
<evidence type="ECO:0000256" key="2">
    <source>
        <dbReference type="ARBA" id="ARBA00004370"/>
    </source>
</evidence>
<dbReference type="PANTHER" id="PTHR43065">
    <property type="entry name" value="SENSOR HISTIDINE KINASE"/>
    <property type="match status" value="1"/>
</dbReference>
<evidence type="ECO:0000256" key="3">
    <source>
        <dbReference type="ARBA" id="ARBA00012438"/>
    </source>
</evidence>
<dbReference type="InterPro" id="IPR004358">
    <property type="entry name" value="Sig_transdc_His_kin-like_C"/>
</dbReference>
<keyword evidence="10" id="KW-0812">Transmembrane</keyword>
<dbReference type="InterPro" id="IPR036890">
    <property type="entry name" value="HATPase_C_sf"/>
</dbReference>
<dbReference type="GO" id="GO:0005524">
    <property type="term" value="F:ATP binding"/>
    <property type="evidence" value="ECO:0007669"/>
    <property type="project" value="UniProtKB-KW"/>
</dbReference>
<dbReference type="SMART" id="SM00387">
    <property type="entry name" value="HATPase_c"/>
    <property type="match status" value="1"/>
</dbReference>
<evidence type="ECO:0000256" key="8">
    <source>
        <dbReference type="ARBA" id="ARBA00022840"/>
    </source>
</evidence>
<comment type="subcellular location">
    <subcellularLocation>
        <location evidence="2">Membrane</location>
    </subcellularLocation>
</comment>
<organism evidence="13 14">
    <name type="scientific">Candidatus Contendobacter odensis Run_B_J11</name>
    <dbReference type="NCBI Taxonomy" id="1400861"/>
    <lineage>
        <taxon>Bacteria</taxon>
        <taxon>Pseudomonadati</taxon>
        <taxon>Pseudomonadota</taxon>
        <taxon>Gammaproteobacteria</taxon>
        <taxon>Candidatus Competibacteraceae</taxon>
        <taxon>Candidatus Contendibacter</taxon>
    </lineage>
</organism>
<dbReference type="GO" id="GO:0000160">
    <property type="term" value="P:phosphorelay signal transduction system"/>
    <property type="evidence" value="ECO:0007669"/>
    <property type="project" value="UniProtKB-KW"/>
</dbReference>
<comment type="caution">
    <text evidence="13">The sequence shown here is derived from an EMBL/GenBank/DDBJ whole genome shotgun (WGS) entry which is preliminary data.</text>
</comment>
<comment type="catalytic activity">
    <reaction evidence="1">
        <text>ATP + protein L-histidine = ADP + protein N-phospho-L-histidine.</text>
        <dbReference type="EC" id="2.7.13.3"/>
    </reaction>
</comment>
<dbReference type="PROSITE" id="PS50109">
    <property type="entry name" value="HIS_KIN"/>
    <property type="match status" value="1"/>
</dbReference>
<keyword evidence="7 13" id="KW-0418">Kinase</keyword>
<keyword evidence="10" id="KW-0472">Membrane</keyword>
<gene>
    <name evidence="13" type="ORF">BN874_1830004</name>
</gene>
<feature type="transmembrane region" description="Helical" evidence="10">
    <location>
        <begin position="178"/>
        <end position="199"/>
    </location>
</feature>
<dbReference type="PROSITE" id="PS50885">
    <property type="entry name" value="HAMP"/>
    <property type="match status" value="1"/>
</dbReference>
<protein>
    <recommendedName>
        <fullName evidence="3">histidine kinase</fullName>
        <ecNumber evidence="3">2.7.13.3</ecNumber>
    </recommendedName>
</protein>
<evidence type="ECO:0000259" key="11">
    <source>
        <dbReference type="PROSITE" id="PS50109"/>
    </source>
</evidence>
<dbReference type="AlphaFoldDB" id="A0A7U7J2Y8"/>
<dbReference type="PRINTS" id="PR00344">
    <property type="entry name" value="BCTRLSENSOR"/>
</dbReference>
<accession>A0A7U7J2Y8</accession>
<dbReference type="EC" id="2.7.13.3" evidence="3"/>
<reference evidence="13 14" key="1">
    <citation type="journal article" date="2014" name="ISME J.">
        <title>Candidatus Competibacter-lineage genomes retrieved from metagenomes reveal functional metabolic diversity.</title>
        <authorList>
            <person name="McIlroy S.J."/>
            <person name="Albertsen M."/>
            <person name="Andresen E.K."/>
            <person name="Saunders A.M."/>
            <person name="Kristiansen R."/>
            <person name="Stokholm-Bjerregaard M."/>
            <person name="Nielsen K.L."/>
            <person name="Nielsen P.H."/>
        </authorList>
    </citation>
    <scope>NUCLEOTIDE SEQUENCE [LARGE SCALE GENOMIC DNA]</scope>
    <source>
        <strain evidence="13 14">Run_B_J11</strain>
    </source>
</reference>
<dbReference type="Gene3D" id="3.30.565.10">
    <property type="entry name" value="Histidine kinase-like ATPase, C-terminal domain"/>
    <property type="match status" value="1"/>
</dbReference>
<keyword evidence="4" id="KW-0597">Phosphoprotein</keyword>
<keyword evidence="6" id="KW-0547">Nucleotide-binding</keyword>
<dbReference type="Pfam" id="PF02518">
    <property type="entry name" value="HATPase_c"/>
    <property type="match status" value="1"/>
</dbReference>